<evidence type="ECO:0000256" key="5">
    <source>
        <dbReference type="SAM" id="Phobius"/>
    </source>
</evidence>
<evidence type="ECO:0000313" key="7">
    <source>
        <dbReference type="Proteomes" id="UP000616839"/>
    </source>
</evidence>
<keyword evidence="2 5" id="KW-0812">Transmembrane</keyword>
<comment type="subcellular location">
    <subcellularLocation>
        <location evidence="1">Membrane</location>
        <topology evidence="1">Multi-pass membrane protein</topology>
    </subcellularLocation>
</comment>
<feature type="transmembrane region" description="Helical" evidence="5">
    <location>
        <begin position="64"/>
        <end position="83"/>
    </location>
</feature>
<keyword evidence="4 5" id="KW-0472">Membrane</keyword>
<name>A0A927K459_9ACTN</name>
<dbReference type="CDD" id="cd16914">
    <property type="entry name" value="EcfT"/>
    <property type="match status" value="1"/>
</dbReference>
<evidence type="ECO:0000256" key="4">
    <source>
        <dbReference type="ARBA" id="ARBA00023136"/>
    </source>
</evidence>
<feature type="transmembrane region" description="Helical" evidence="5">
    <location>
        <begin position="296"/>
        <end position="317"/>
    </location>
</feature>
<keyword evidence="7" id="KW-1185">Reference proteome</keyword>
<protein>
    <submittedName>
        <fullName evidence="6">Energy-coupling factor transporter transmembrane protein EcfT</fullName>
    </submittedName>
</protein>
<organism evidence="6 7">
    <name type="scientific">Nocardioides donggukensis</name>
    <dbReference type="NCBI Taxonomy" id="2774019"/>
    <lineage>
        <taxon>Bacteria</taxon>
        <taxon>Bacillati</taxon>
        <taxon>Actinomycetota</taxon>
        <taxon>Actinomycetes</taxon>
        <taxon>Propionibacteriales</taxon>
        <taxon>Nocardioidaceae</taxon>
        <taxon>Nocardioides</taxon>
    </lineage>
</organism>
<dbReference type="AlphaFoldDB" id="A0A927K459"/>
<evidence type="ECO:0000256" key="1">
    <source>
        <dbReference type="ARBA" id="ARBA00004141"/>
    </source>
</evidence>
<feature type="transmembrane region" description="Helical" evidence="5">
    <location>
        <begin position="239"/>
        <end position="257"/>
    </location>
</feature>
<feature type="transmembrane region" description="Helical" evidence="5">
    <location>
        <begin position="35"/>
        <end position="52"/>
    </location>
</feature>
<dbReference type="PANTHER" id="PTHR33514:SF15">
    <property type="entry name" value="COBALT TRANSPORT PROTEIN"/>
    <property type="match status" value="1"/>
</dbReference>
<proteinExistence type="predicted"/>
<dbReference type="Pfam" id="PF02361">
    <property type="entry name" value="CbiQ"/>
    <property type="match status" value="1"/>
</dbReference>
<dbReference type="EMBL" id="JACYXZ010000002">
    <property type="protein sequence ID" value="MBD8869854.1"/>
    <property type="molecule type" value="Genomic_DNA"/>
</dbReference>
<dbReference type="Proteomes" id="UP000616839">
    <property type="component" value="Unassembled WGS sequence"/>
</dbReference>
<dbReference type="GO" id="GO:0005886">
    <property type="term" value="C:plasma membrane"/>
    <property type="evidence" value="ECO:0007669"/>
    <property type="project" value="UniProtKB-ARBA"/>
</dbReference>
<accession>A0A927K459</accession>
<evidence type="ECO:0000256" key="2">
    <source>
        <dbReference type="ARBA" id="ARBA00022692"/>
    </source>
</evidence>
<gene>
    <name evidence="6" type="ORF">IE331_09480</name>
</gene>
<comment type="caution">
    <text evidence="6">The sequence shown here is derived from an EMBL/GenBank/DDBJ whole genome shotgun (WGS) entry which is preliminary data.</text>
</comment>
<dbReference type="PANTHER" id="PTHR33514">
    <property type="entry name" value="PROTEIN ABCI12, CHLOROPLASTIC"/>
    <property type="match status" value="1"/>
</dbReference>
<feature type="transmembrane region" description="Helical" evidence="5">
    <location>
        <begin position="263"/>
        <end position="284"/>
    </location>
</feature>
<feature type="transmembrane region" description="Helical" evidence="5">
    <location>
        <begin position="12"/>
        <end position="29"/>
    </location>
</feature>
<keyword evidence="3 5" id="KW-1133">Transmembrane helix</keyword>
<dbReference type="InterPro" id="IPR003339">
    <property type="entry name" value="ABC/ECF_trnsptr_transmembrane"/>
</dbReference>
<reference evidence="6" key="1">
    <citation type="submission" date="2020-09" db="EMBL/GenBank/DDBJ databases">
        <title>Nocardioides sp. strain MJB4 16S ribosomal RNA gene Genome sequencing and assembly.</title>
        <authorList>
            <person name="Kim I."/>
        </authorList>
    </citation>
    <scope>NUCLEOTIDE SEQUENCE</scope>
    <source>
        <strain evidence="6">MJB4</strain>
    </source>
</reference>
<dbReference type="RefSeq" id="WP_192142815.1">
    <property type="nucleotide sequence ID" value="NZ_JACYXZ010000002.1"/>
</dbReference>
<feature type="transmembrane region" description="Helical" evidence="5">
    <location>
        <begin position="337"/>
        <end position="358"/>
    </location>
</feature>
<evidence type="ECO:0000256" key="3">
    <source>
        <dbReference type="ARBA" id="ARBA00022989"/>
    </source>
</evidence>
<feature type="transmembrane region" description="Helical" evidence="5">
    <location>
        <begin position="121"/>
        <end position="141"/>
    </location>
</feature>
<evidence type="ECO:0000313" key="6">
    <source>
        <dbReference type="EMBL" id="MBD8869854.1"/>
    </source>
</evidence>
<sequence>MRPHHRITHPRALHPGAWWLWALGLAAAASRTANPVPLVLIIAVTWFVVSARRGDTPWAASYALFFRLALIVIAIHLVFQTLLSGSTQGTTVLFSLPEIPVPDSFGIQLGGDVTLEALLTAFYVALQLAAIFCCIGAANALGSARQLLRYVPAALYEIGIACVIALTFAPQLAGDARRVRDAARLRGGNRGRVRRLGRLAMPMLEGALERSVELAAAMDSRGYGRTTTTDPRARRTTSLLVVAGSLGTCVGVYGLLAGTADSWLGLPMLLVGAALGVLGIASGGRRTGRTRYRPDPWALPELLVVASGLAAAALMFWQVRVDPGVLVLSSSTAVPPVPLLACLGIALALLPAVLAPPLPIAPARVAR</sequence>